<dbReference type="EMBL" id="RKHL01000001">
    <property type="protein sequence ID" value="ROR83213.1"/>
    <property type="molecule type" value="Genomic_DNA"/>
</dbReference>
<protein>
    <submittedName>
        <fullName evidence="4">TetR family transcriptional regulator</fullName>
    </submittedName>
</protein>
<dbReference type="Gene3D" id="1.10.357.10">
    <property type="entry name" value="Tetracycline Repressor, domain 2"/>
    <property type="match status" value="1"/>
</dbReference>
<evidence type="ECO:0000259" key="3">
    <source>
        <dbReference type="PROSITE" id="PS50977"/>
    </source>
</evidence>
<evidence type="ECO:0000256" key="2">
    <source>
        <dbReference type="PROSITE-ProRule" id="PRU00335"/>
    </source>
</evidence>
<dbReference type="InterPro" id="IPR001647">
    <property type="entry name" value="HTH_TetR"/>
</dbReference>
<sequence length="186" mass="20201">MARWQADTEGRLKLAAIELFGTHGFEAVTVSDIAAAVGVTERTFFRYFTDKREVLFTNQDDYQARFLDALLASEATAPMTLVEAALHGGAAFFADERRTWSRARQRIVDSSAALMERESLKRSSLTDALTTALIAKGVAPVPAALAAQSGSAAFHLAFAAWIADDETRSFTELLDDVLADLRALLG</sequence>
<dbReference type="GO" id="GO:0003677">
    <property type="term" value="F:DNA binding"/>
    <property type="evidence" value="ECO:0007669"/>
    <property type="project" value="UniProtKB-UniRule"/>
</dbReference>
<dbReference type="AlphaFoldDB" id="A0A3N2C6R0"/>
<feature type="domain" description="HTH tetR-type" evidence="3">
    <location>
        <begin position="6"/>
        <end position="66"/>
    </location>
</feature>
<name>A0A3N2C6R0_9MICO</name>
<dbReference type="PANTHER" id="PTHR43479">
    <property type="entry name" value="ACREF/ENVCD OPERON REPRESSOR-RELATED"/>
    <property type="match status" value="1"/>
</dbReference>
<dbReference type="RefSeq" id="WP_085513558.1">
    <property type="nucleotide sequence ID" value="NZ_FXAP01000006.1"/>
</dbReference>
<dbReference type="Proteomes" id="UP000266915">
    <property type="component" value="Unassembled WGS sequence"/>
</dbReference>
<dbReference type="PROSITE" id="PS01081">
    <property type="entry name" value="HTH_TETR_1"/>
    <property type="match status" value="1"/>
</dbReference>
<dbReference type="InterPro" id="IPR023772">
    <property type="entry name" value="DNA-bd_HTH_TetR-type_CS"/>
</dbReference>
<gene>
    <name evidence="4" type="ORF">EDD42_3319</name>
</gene>
<dbReference type="PRINTS" id="PR00455">
    <property type="entry name" value="HTHTETR"/>
</dbReference>
<evidence type="ECO:0000313" key="4">
    <source>
        <dbReference type="EMBL" id="ROR83213.1"/>
    </source>
</evidence>
<reference evidence="4 5" key="1">
    <citation type="submission" date="2018-11" db="EMBL/GenBank/DDBJ databases">
        <title>Sequencing the genomes of 1000 actinobacteria strains.</title>
        <authorList>
            <person name="Klenk H.-P."/>
        </authorList>
    </citation>
    <scope>NUCLEOTIDE SEQUENCE [LARGE SCALE GENOMIC DNA]</scope>
    <source>
        <strain evidence="4 5">DSM 14012</strain>
    </source>
</reference>
<dbReference type="InterPro" id="IPR009057">
    <property type="entry name" value="Homeodomain-like_sf"/>
</dbReference>
<dbReference type="SUPFAM" id="SSF46689">
    <property type="entry name" value="Homeodomain-like"/>
    <property type="match status" value="1"/>
</dbReference>
<dbReference type="PANTHER" id="PTHR43479:SF12">
    <property type="entry name" value="TRANSCRIPTIONAL REGULATORY PROTEIN"/>
    <property type="match status" value="1"/>
</dbReference>
<feature type="DNA-binding region" description="H-T-H motif" evidence="2">
    <location>
        <begin position="29"/>
        <end position="48"/>
    </location>
</feature>
<dbReference type="Pfam" id="PF00440">
    <property type="entry name" value="TetR_N"/>
    <property type="match status" value="1"/>
</dbReference>
<organism evidence="4 5">
    <name type="scientific">Plantibacter flavus</name>
    <dbReference type="NCBI Taxonomy" id="150123"/>
    <lineage>
        <taxon>Bacteria</taxon>
        <taxon>Bacillati</taxon>
        <taxon>Actinomycetota</taxon>
        <taxon>Actinomycetes</taxon>
        <taxon>Micrococcales</taxon>
        <taxon>Microbacteriaceae</taxon>
        <taxon>Plantibacter</taxon>
    </lineage>
</organism>
<evidence type="ECO:0000256" key="1">
    <source>
        <dbReference type="ARBA" id="ARBA00023125"/>
    </source>
</evidence>
<dbReference type="PROSITE" id="PS50977">
    <property type="entry name" value="HTH_TETR_2"/>
    <property type="match status" value="1"/>
</dbReference>
<proteinExistence type="predicted"/>
<accession>A0A3N2C6R0</accession>
<keyword evidence="5" id="KW-1185">Reference proteome</keyword>
<evidence type="ECO:0000313" key="5">
    <source>
        <dbReference type="Proteomes" id="UP000266915"/>
    </source>
</evidence>
<keyword evidence="1 2" id="KW-0238">DNA-binding</keyword>
<dbReference type="InterPro" id="IPR050624">
    <property type="entry name" value="HTH-type_Tx_Regulator"/>
</dbReference>
<comment type="caution">
    <text evidence="4">The sequence shown here is derived from an EMBL/GenBank/DDBJ whole genome shotgun (WGS) entry which is preliminary data.</text>
</comment>